<dbReference type="PIRSF" id="PIRSF033091">
    <property type="entry name" value="Pesterase_YhaO"/>
    <property type="match status" value="1"/>
</dbReference>
<dbReference type="InterPro" id="IPR014576">
    <property type="entry name" value="Pesterase_YhaO"/>
</dbReference>
<keyword evidence="3" id="KW-0269">Exonuclease</keyword>
<dbReference type="EMBL" id="PCDP01000001">
    <property type="protein sequence ID" value="PZM16851.1"/>
    <property type="molecule type" value="Genomic_DNA"/>
</dbReference>
<keyword evidence="1" id="KW-0378">Hydrolase</keyword>
<evidence type="ECO:0000256" key="1">
    <source>
        <dbReference type="ARBA" id="ARBA00022801"/>
    </source>
</evidence>
<dbReference type="RefSeq" id="WP_111158179.1">
    <property type="nucleotide sequence ID" value="NZ_PCDP01000001.1"/>
</dbReference>
<dbReference type="AlphaFoldDB" id="A0A2W4CZZ1"/>
<dbReference type="GO" id="GO:0004527">
    <property type="term" value="F:exonuclease activity"/>
    <property type="evidence" value="ECO:0007669"/>
    <property type="project" value="UniProtKB-KW"/>
</dbReference>
<organism evidence="3 4">
    <name type="scientific">Rhizobium tubonense</name>
    <dbReference type="NCBI Taxonomy" id="484088"/>
    <lineage>
        <taxon>Bacteria</taxon>
        <taxon>Pseudomonadati</taxon>
        <taxon>Pseudomonadota</taxon>
        <taxon>Alphaproteobacteria</taxon>
        <taxon>Hyphomicrobiales</taxon>
        <taxon>Rhizobiaceae</taxon>
        <taxon>Rhizobium/Agrobacterium group</taxon>
        <taxon>Rhizobium</taxon>
    </lineage>
</organism>
<feature type="domain" description="Calcineurin-like phosphoesterase" evidence="2">
    <location>
        <begin position="5"/>
        <end position="200"/>
    </location>
</feature>
<reference evidence="3 4" key="1">
    <citation type="journal article" date="2018" name="Sci. Rep.">
        <title>Rhizobium tumorigenes sp. nov., a novel plant tumorigenic bacterium isolated from cane gall tumors on thornless blackberry.</title>
        <authorList>
            <person name="Kuzmanovi N."/>
            <person name="Smalla K."/>
            <person name="Gronow S."/>
            <person name="PuBawska J."/>
        </authorList>
    </citation>
    <scope>NUCLEOTIDE SEQUENCE [LARGE SCALE GENOMIC DNA]</scope>
    <source>
        <strain evidence="3 4">CCBAU 85046</strain>
    </source>
</reference>
<dbReference type="CDD" id="cd00840">
    <property type="entry name" value="MPP_Mre11_N"/>
    <property type="match status" value="1"/>
</dbReference>
<evidence type="ECO:0000259" key="2">
    <source>
        <dbReference type="Pfam" id="PF00149"/>
    </source>
</evidence>
<dbReference type="Gene3D" id="3.60.21.10">
    <property type="match status" value="1"/>
</dbReference>
<dbReference type="PANTHER" id="PTHR30337:SF7">
    <property type="entry name" value="PHOSPHOESTERASE"/>
    <property type="match status" value="1"/>
</dbReference>
<dbReference type="SUPFAM" id="SSF56300">
    <property type="entry name" value="Metallo-dependent phosphatases"/>
    <property type="match status" value="1"/>
</dbReference>
<keyword evidence="3" id="KW-0540">Nuclease</keyword>
<sequence>MSSFSFIHAADLHLGSPFQGLALKDANIAAVFVEASRKAFSTLIDRAIERRVDFFVIAGDVYDGDWKDNKIGLFFNREMARLERAGIPVFFLRGNHDADSVITKTITLPCNVYEFPTGKPGSFRLDHLKVALHGQGFADRSASDNLALAYPPPEAGWFNLGVLHTSLTGREPHAPYAPCSVEDLRSRGYDYWALGHVHDYEEVSTDPHVIFPGNLQGRSIRERGAKGAVFVTVEDGRIALERLIVDEARFAQVEVAVEPEDDQSAILRRVEHAVQPLVGEMEGRMIALRVRLVGVTPLRGAIAANRNQWRDEVQAACHRCHEDIWLEKLELRLDQPADTAGDTAVGASLDLGRLLAEHAGDADLASEADRLVAEIAARLPSGSGAGELPLDDSIEMLVEEARQLLLARGQGAA</sequence>
<dbReference type="Proteomes" id="UP000248925">
    <property type="component" value="Unassembled WGS sequence"/>
</dbReference>
<comment type="caution">
    <text evidence="3">The sequence shown here is derived from an EMBL/GenBank/DDBJ whole genome shotgun (WGS) entry which is preliminary data.</text>
</comment>
<name>A0A2W4CZZ1_9HYPH</name>
<evidence type="ECO:0000313" key="4">
    <source>
        <dbReference type="Proteomes" id="UP000248925"/>
    </source>
</evidence>
<dbReference type="PANTHER" id="PTHR30337">
    <property type="entry name" value="COMPONENT OF ATP-DEPENDENT DSDNA EXONUCLEASE"/>
    <property type="match status" value="1"/>
</dbReference>
<dbReference type="Pfam" id="PF00149">
    <property type="entry name" value="Metallophos"/>
    <property type="match status" value="1"/>
</dbReference>
<gene>
    <name evidence="3" type="ORF">CPY51_00960</name>
</gene>
<dbReference type="InterPro" id="IPR029052">
    <property type="entry name" value="Metallo-depent_PP-like"/>
</dbReference>
<keyword evidence="4" id="KW-1185">Reference proteome</keyword>
<evidence type="ECO:0000313" key="3">
    <source>
        <dbReference type="EMBL" id="PZM16851.1"/>
    </source>
</evidence>
<dbReference type="InterPro" id="IPR041796">
    <property type="entry name" value="Mre11_N"/>
</dbReference>
<protein>
    <submittedName>
        <fullName evidence="3">DNA repair exonuclease</fullName>
    </submittedName>
</protein>
<dbReference type="InterPro" id="IPR050535">
    <property type="entry name" value="DNA_Repair-Maintenance_Comp"/>
</dbReference>
<accession>A0A2W4CZZ1</accession>
<dbReference type="InterPro" id="IPR004843">
    <property type="entry name" value="Calcineurin-like_PHP"/>
</dbReference>
<proteinExistence type="predicted"/>
<dbReference type="OrthoDB" id="9773856at2"/>